<dbReference type="InterPro" id="IPR035093">
    <property type="entry name" value="RelE/ParE_toxin_dom_sf"/>
</dbReference>
<dbReference type="PANTHER" id="PTHR33755:SF8">
    <property type="entry name" value="TOXIN PARE2"/>
    <property type="match status" value="1"/>
</dbReference>
<dbReference type="Gene3D" id="3.30.2310.20">
    <property type="entry name" value="RelE-like"/>
    <property type="match status" value="1"/>
</dbReference>
<evidence type="ECO:0000256" key="2">
    <source>
        <dbReference type="ARBA" id="ARBA00022649"/>
    </source>
</evidence>
<keyword evidence="2" id="KW-1277">Toxin-antitoxin system</keyword>
<reference evidence="3 4" key="1">
    <citation type="submission" date="2018-01" db="EMBL/GenBank/DDBJ databases">
        <title>Whole genome analyses suggest that Burkholderia sensu lato contains two further novel genera in the rhizoxinica-symbiotica group Mycetohabitans gen. nov., and Trinickia gen. nov.: implications for the evolution of diazotrophy and nodulation in the Burkholderiaceae.</title>
        <authorList>
            <person name="Estrada-de los Santos P."/>
            <person name="Palmer M."/>
            <person name="Chavez-Ramirez B."/>
            <person name="Beukes C."/>
            <person name="Steenkamp E.T."/>
            <person name="Hirsch A.M."/>
            <person name="Manyaka P."/>
            <person name="Maluk M."/>
            <person name="Lafos M."/>
            <person name="Crook M."/>
            <person name="Gross E."/>
            <person name="Simon M.F."/>
            <person name="Bueno dos Reis Junior F."/>
            <person name="Poole P.S."/>
            <person name="Venter S.N."/>
            <person name="James E.K."/>
        </authorList>
    </citation>
    <scope>NUCLEOTIDE SEQUENCE [LARGE SCALE GENOMIC DNA]</scope>
    <source>
        <strain evidence="3 4">GIMN1.004</strain>
    </source>
</reference>
<name>A0A2N7VVK1_9BURK</name>
<dbReference type="AlphaFoldDB" id="A0A2N7VVK1"/>
<keyword evidence="4" id="KW-1185">Reference proteome</keyword>
<comment type="caution">
    <text evidence="3">The sequence shown here is derived from an EMBL/GenBank/DDBJ whole genome shotgun (WGS) entry which is preliminary data.</text>
</comment>
<dbReference type="OrthoDB" id="9798046at2"/>
<dbReference type="NCBIfam" id="TIGR02385">
    <property type="entry name" value="RelE_StbE"/>
    <property type="match status" value="1"/>
</dbReference>
<protein>
    <submittedName>
        <fullName evidence="3">Plasmid stabilization protein ParE</fullName>
    </submittedName>
</protein>
<evidence type="ECO:0000256" key="1">
    <source>
        <dbReference type="ARBA" id="ARBA00006226"/>
    </source>
</evidence>
<dbReference type="RefSeq" id="WP_102644919.1">
    <property type="nucleotide sequence ID" value="NZ_PNYA01000006.1"/>
</dbReference>
<evidence type="ECO:0000313" key="3">
    <source>
        <dbReference type="EMBL" id="PMS21177.1"/>
    </source>
</evidence>
<evidence type="ECO:0000313" key="4">
    <source>
        <dbReference type="Proteomes" id="UP000235616"/>
    </source>
</evidence>
<comment type="similarity">
    <text evidence="1">Belongs to the RelE toxin family.</text>
</comment>
<gene>
    <name evidence="3" type="ORF">C0Z18_08285</name>
</gene>
<accession>A0A2N7VVK1</accession>
<proteinExistence type="inferred from homology"/>
<sequence length="101" mass="11446">MLPIQWHPDARNDLVEIVGFIAKENPSAARRIYVLIDAATASLAKHPYLFRQSERVPGTRELVAHPNYVVFYRVHPGNIEILSVVHARQQYPESQSICAPT</sequence>
<dbReference type="Proteomes" id="UP000235616">
    <property type="component" value="Unassembled WGS sequence"/>
</dbReference>
<organism evidence="3 4">
    <name type="scientific">Trinickia dabaoshanensis</name>
    <dbReference type="NCBI Taxonomy" id="564714"/>
    <lineage>
        <taxon>Bacteria</taxon>
        <taxon>Pseudomonadati</taxon>
        <taxon>Pseudomonadota</taxon>
        <taxon>Betaproteobacteria</taxon>
        <taxon>Burkholderiales</taxon>
        <taxon>Burkholderiaceae</taxon>
        <taxon>Trinickia</taxon>
    </lineage>
</organism>
<dbReference type="InterPro" id="IPR051803">
    <property type="entry name" value="TA_system_RelE-like_toxin"/>
</dbReference>
<dbReference type="InterPro" id="IPR007712">
    <property type="entry name" value="RelE/ParE_toxin"/>
</dbReference>
<dbReference type="Pfam" id="PF05016">
    <property type="entry name" value="ParE_toxin"/>
    <property type="match status" value="1"/>
</dbReference>
<dbReference type="PANTHER" id="PTHR33755">
    <property type="entry name" value="TOXIN PARE1-RELATED"/>
    <property type="match status" value="1"/>
</dbReference>
<dbReference type="EMBL" id="PNYA01000006">
    <property type="protein sequence ID" value="PMS21177.1"/>
    <property type="molecule type" value="Genomic_DNA"/>
</dbReference>